<protein>
    <submittedName>
        <fullName evidence="3">F-box protein At1g77650 isoform X1</fullName>
    </submittedName>
</protein>
<dbReference type="Pfam" id="PF00646">
    <property type="entry name" value="F-box"/>
    <property type="match status" value="1"/>
</dbReference>
<dbReference type="InterPro" id="IPR001810">
    <property type="entry name" value="F-box_dom"/>
</dbReference>
<dbReference type="GeneID" id="104712080"/>
<dbReference type="Pfam" id="PF07734">
    <property type="entry name" value="FBA_1"/>
    <property type="match status" value="1"/>
</dbReference>
<evidence type="ECO:0000259" key="1">
    <source>
        <dbReference type="PROSITE" id="PS50181"/>
    </source>
</evidence>
<dbReference type="InterPro" id="IPR036047">
    <property type="entry name" value="F-box-like_dom_sf"/>
</dbReference>
<name>A0ABM0TJ75_CAMSA</name>
<dbReference type="Gene3D" id="1.20.1280.50">
    <property type="match status" value="1"/>
</dbReference>
<gene>
    <name evidence="3" type="primary">LOC104712080</name>
</gene>
<dbReference type="InterPro" id="IPR017451">
    <property type="entry name" value="F-box-assoc_interact_dom"/>
</dbReference>
<dbReference type="NCBIfam" id="TIGR01640">
    <property type="entry name" value="F_box_assoc_1"/>
    <property type="match status" value="1"/>
</dbReference>
<keyword evidence="2" id="KW-1185">Reference proteome</keyword>
<dbReference type="Proteomes" id="UP000694864">
    <property type="component" value="Chromosome 9"/>
</dbReference>
<dbReference type="CDD" id="cd22157">
    <property type="entry name" value="F-box_AtFBW1-like"/>
    <property type="match status" value="1"/>
</dbReference>
<sequence length="381" mass="44444">MASSSLPFDLVEDIISRVPMESLIRFKRTSKQWYALCNDKRFIYKHLGLSKERLMRFCLDNAEIINPATLDLLRLPVPAEFSSVAISSHCNGLLLCRWYGERGPRYVNLAVWNPVLGQVKFVESSSQHITDRYGFGYDNNNNRDSYKILRISWWYLEAGEVEIYDFKSKLWRAFSATLDWSMRFPYQYVSLNGNMYWIAETKVNGNQKTFIISFDFTKETFKHICWFPFEVRLSATTGREIIDTVALSGFRVDRLSLFRDFRQCVGDETREMEVWVTNKVTDGVVSWSKYFNVARPDLPILYPFFFEYRPMNVPSFFINKTDSIVLWCDKVVGEDYACPSFYEIGQGGIKIQVETGQPFRGKRNPCLTNFVYVPSLVPVPE</sequence>
<evidence type="ECO:0000313" key="3">
    <source>
        <dbReference type="RefSeq" id="XP_010427191.1"/>
    </source>
</evidence>
<evidence type="ECO:0000313" key="2">
    <source>
        <dbReference type="Proteomes" id="UP000694864"/>
    </source>
</evidence>
<reference evidence="2" key="1">
    <citation type="journal article" date="2014" name="Nat. Commun.">
        <title>The emerging biofuel crop Camelina sativa retains a highly undifferentiated hexaploid genome structure.</title>
        <authorList>
            <person name="Kagale S."/>
            <person name="Koh C."/>
            <person name="Nixon J."/>
            <person name="Bollina V."/>
            <person name="Clarke W.E."/>
            <person name="Tuteja R."/>
            <person name="Spillane C."/>
            <person name="Robinson S.J."/>
            <person name="Links M.G."/>
            <person name="Clarke C."/>
            <person name="Higgins E.E."/>
            <person name="Huebert T."/>
            <person name="Sharpe A.G."/>
            <person name="Parkin I.A."/>
        </authorList>
    </citation>
    <scope>NUCLEOTIDE SEQUENCE [LARGE SCALE GENOMIC DNA]</scope>
    <source>
        <strain evidence="2">cv. DH55</strain>
    </source>
</reference>
<organism evidence="2 3">
    <name type="scientific">Camelina sativa</name>
    <name type="common">False flax</name>
    <name type="synonym">Myagrum sativum</name>
    <dbReference type="NCBI Taxonomy" id="90675"/>
    <lineage>
        <taxon>Eukaryota</taxon>
        <taxon>Viridiplantae</taxon>
        <taxon>Streptophyta</taxon>
        <taxon>Embryophyta</taxon>
        <taxon>Tracheophyta</taxon>
        <taxon>Spermatophyta</taxon>
        <taxon>Magnoliopsida</taxon>
        <taxon>eudicotyledons</taxon>
        <taxon>Gunneridae</taxon>
        <taxon>Pentapetalae</taxon>
        <taxon>rosids</taxon>
        <taxon>malvids</taxon>
        <taxon>Brassicales</taxon>
        <taxon>Brassicaceae</taxon>
        <taxon>Camelineae</taxon>
        <taxon>Camelina</taxon>
    </lineage>
</organism>
<dbReference type="InterPro" id="IPR006527">
    <property type="entry name" value="F-box-assoc_dom_typ1"/>
</dbReference>
<dbReference type="RefSeq" id="XP_010427191.1">
    <property type="nucleotide sequence ID" value="XM_010428889.2"/>
</dbReference>
<proteinExistence type="predicted"/>
<dbReference type="SUPFAM" id="SSF81383">
    <property type="entry name" value="F-box domain"/>
    <property type="match status" value="1"/>
</dbReference>
<dbReference type="InterPro" id="IPR050796">
    <property type="entry name" value="SCF_F-box_component"/>
</dbReference>
<accession>A0ABM0TJ75</accession>
<dbReference type="PROSITE" id="PS50181">
    <property type="entry name" value="FBOX"/>
    <property type="match status" value="1"/>
</dbReference>
<dbReference type="PANTHER" id="PTHR31672:SF13">
    <property type="entry name" value="F-BOX PROTEIN CPR30-LIKE"/>
    <property type="match status" value="1"/>
</dbReference>
<dbReference type="SMART" id="SM00256">
    <property type="entry name" value="FBOX"/>
    <property type="match status" value="1"/>
</dbReference>
<reference evidence="3" key="2">
    <citation type="submission" date="2025-08" db="UniProtKB">
        <authorList>
            <consortium name="RefSeq"/>
        </authorList>
    </citation>
    <scope>IDENTIFICATION</scope>
    <source>
        <tissue evidence="3">Leaf</tissue>
    </source>
</reference>
<feature type="domain" description="F-box" evidence="1">
    <location>
        <begin position="1"/>
        <end position="47"/>
    </location>
</feature>
<dbReference type="PANTHER" id="PTHR31672">
    <property type="entry name" value="BNACNNG10540D PROTEIN"/>
    <property type="match status" value="1"/>
</dbReference>